<dbReference type="InterPro" id="IPR027417">
    <property type="entry name" value="P-loop_NTPase"/>
</dbReference>
<dbReference type="NCBIfam" id="TIGR00604">
    <property type="entry name" value="rad3"/>
    <property type="match status" value="1"/>
</dbReference>
<evidence type="ECO:0000256" key="10">
    <source>
        <dbReference type="ARBA" id="ARBA00023014"/>
    </source>
</evidence>
<dbReference type="EMBL" id="CCKQ01002847">
    <property type="protein sequence ID" value="CDW73958.1"/>
    <property type="molecule type" value="Genomic_DNA"/>
</dbReference>
<dbReference type="InterPro" id="IPR010614">
    <property type="entry name" value="RAD3-like_helicase_DEAD"/>
</dbReference>
<dbReference type="GO" id="GO:0016818">
    <property type="term" value="F:hydrolase activity, acting on acid anhydrides, in phosphorus-containing anhydrides"/>
    <property type="evidence" value="ECO:0007669"/>
    <property type="project" value="InterPro"/>
</dbReference>
<evidence type="ECO:0000256" key="12">
    <source>
        <dbReference type="ARBA" id="ARBA00023242"/>
    </source>
</evidence>
<dbReference type="GO" id="GO:0006139">
    <property type="term" value="P:nucleobase-containing compound metabolic process"/>
    <property type="evidence" value="ECO:0007669"/>
    <property type="project" value="InterPro"/>
</dbReference>
<keyword evidence="12" id="KW-0539">Nucleus</keyword>
<dbReference type="Gene3D" id="3.40.50.300">
    <property type="entry name" value="P-loop containing nucleotide triphosphate hydrolases"/>
    <property type="match status" value="3"/>
</dbReference>
<keyword evidence="8" id="KW-0067">ATP-binding</keyword>
<dbReference type="GO" id="GO:0034085">
    <property type="term" value="P:establishment of sister chromatid cohesion"/>
    <property type="evidence" value="ECO:0007669"/>
    <property type="project" value="TreeGrafter"/>
</dbReference>
<evidence type="ECO:0000313" key="14">
    <source>
        <dbReference type="EMBL" id="CDW73958.1"/>
    </source>
</evidence>
<evidence type="ECO:0000256" key="3">
    <source>
        <dbReference type="ARBA" id="ARBA00008435"/>
    </source>
</evidence>
<sequence>MEKTQKSTQQKIKVEHPYGFPFKPYQVQLDLMDKIFETLSKNQKIGLFESPTGTGKSLSLVCSILTWYTGKQKTEEQKSQTNSDWLSMFDTTDTNQAMNHNKQIFKKRVYSSLNSNDIREIQSNLKQSKSKCTNIQYLLERQQMNLQTNRDEHIISYDSDQEDKKVKLKNITQKAKSLSSGVGSGNFSILKQSAKDRQIIFCTRTHSQISQIINEIKRTEFADQISVVPIISRRGLCVHEKLKDITNSALLNEKCQDLTEKSNCEYNDQKLTDIISDSIVDKVHDIEEIGNLASSLKICGYFGSRKAMAEADVIIRYWFSMKLITQWRLFAHQIQSKYLIVHQKLLAIKSKNIQVIYSNYDNLLAKYGSRLSPKNHKYLKDIVKVVVILNNFLQKKLNNPNEIEQDKQEVMNVMDLLIETDLYQVDFVKLYEFFEKSDLVRKLNGFIQSSIKLDQEKGQSKQNIQTFNKSVLYEIRDFIRILSHNPNDGKMILNLSFKQNQQSSIQYLCLNPTTTLKRILDQIKAMIFISGTLEPSQEFNLLLKYVDQDQISRFNCDHIIPKQHFQGLIIPNYKNIAFDFRHSQRSNQQQMTNLCEIILLSSQNTPKQAGVIVFLQSYGYKQQFLNYLKQKDDIMTQLQEERKIFEESQDQKIDVFQEYSREITKNKRGAILFCVIGGKLSEGINFSDDLARTVIVVGLPYANSQSIDIKEKMRYFDLQGDQSFKGNDYYENLCMKTLNQSIGRAIRHINDYACIILVDQRFQNRNIMNKLPRWIQSRIKEIKQSEQDLLQDLQQFFKYFEE</sequence>
<dbReference type="GO" id="GO:0003678">
    <property type="term" value="F:DNA helicase activity"/>
    <property type="evidence" value="ECO:0007669"/>
    <property type="project" value="InterPro"/>
</dbReference>
<dbReference type="InParanoid" id="A0A077ZZK7"/>
<keyword evidence="9" id="KW-0408">Iron</keyword>
<dbReference type="SMART" id="SM00491">
    <property type="entry name" value="HELICc2"/>
    <property type="match status" value="1"/>
</dbReference>
<dbReference type="InterPro" id="IPR045028">
    <property type="entry name" value="DinG/Rad3-like"/>
</dbReference>
<dbReference type="GO" id="GO:0003677">
    <property type="term" value="F:DNA binding"/>
    <property type="evidence" value="ECO:0007669"/>
    <property type="project" value="InterPro"/>
</dbReference>
<dbReference type="OMA" id="PRQRIYS"/>
<dbReference type="SMART" id="SM00488">
    <property type="entry name" value="DEXDc2"/>
    <property type="match status" value="1"/>
</dbReference>
<evidence type="ECO:0000256" key="4">
    <source>
        <dbReference type="ARBA" id="ARBA00022723"/>
    </source>
</evidence>
<evidence type="ECO:0000256" key="1">
    <source>
        <dbReference type="ARBA" id="ARBA00001966"/>
    </source>
</evidence>
<evidence type="ECO:0000313" key="15">
    <source>
        <dbReference type="Proteomes" id="UP000039865"/>
    </source>
</evidence>
<reference evidence="14 15" key="1">
    <citation type="submission" date="2014-06" db="EMBL/GenBank/DDBJ databases">
        <authorList>
            <person name="Swart Estienne"/>
        </authorList>
    </citation>
    <scope>NUCLEOTIDE SEQUENCE [LARGE SCALE GENOMIC DNA]</scope>
    <source>
        <strain evidence="14 15">130c</strain>
    </source>
</reference>
<dbReference type="GO" id="GO:0046872">
    <property type="term" value="F:metal ion binding"/>
    <property type="evidence" value="ECO:0007669"/>
    <property type="project" value="UniProtKB-KW"/>
</dbReference>
<comment type="subcellular location">
    <subcellularLocation>
        <location evidence="2">Nucleus</location>
    </subcellularLocation>
</comment>
<dbReference type="PANTHER" id="PTHR11472">
    <property type="entry name" value="DNA REPAIR DEAD HELICASE RAD3/XP-D SUBFAMILY MEMBER"/>
    <property type="match status" value="1"/>
</dbReference>
<dbReference type="InterPro" id="IPR006555">
    <property type="entry name" value="ATP-dep_Helicase_C"/>
</dbReference>
<keyword evidence="10" id="KW-0411">Iron-sulfur</keyword>
<organism evidence="14 15">
    <name type="scientific">Stylonychia lemnae</name>
    <name type="common">Ciliate</name>
    <dbReference type="NCBI Taxonomy" id="5949"/>
    <lineage>
        <taxon>Eukaryota</taxon>
        <taxon>Sar</taxon>
        <taxon>Alveolata</taxon>
        <taxon>Ciliophora</taxon>
        <taxon>Intramacronucleata</taxon>
        <taxon>Spirotrichea</taxon>
        <taxon>Stichotrichia</taxon>
        <taxon>Sporadotrichida</taxon>
        <taxon>Oxytrichidae</taxon>
        <taxon>Stylonychinae</taxon>
        <taxon>Stylonychia</taxon>
    </lineage>
</organism>
<evidence type="ECO:0000256" key="2">
    <source>
        <dbReference type="ARBA" id="ARBA00004123"/>
    </source>
</evidence>
<keyword evidence="6" id="KW-0378">Hydrolase</keyword>
<feature type="domain" description="Helicase ATP-binding" evidence="13">
    <location>
        <begin position="14"/>
        <end position="414"/>
    </location>
</feature>
<dbReference type="AlphaFoldDB" id="A0A077ZZK7"/>
<evidence type="ECO:0000256" key="8">
    <source>
        <dbReference type="ARBA" id="ARBA00022840"/>
    </source>
</evidence>
<evidence type="ECO:0000256" key="11">
    <source>
        <dbReference type="ARBA" id="ARBA00023235"/>
    </source>
</evidence>
<dbReference type="InterPro" id="IPR006554">
    <property type="entry name" value="Helicase-like_DEXD_c2"/>
</dbReference>
<dbReference type="InterPro" id="IPR014013">
    <property type="entry name" value="Helic_SF1/SF2_ATP-bd_DinG/Rad3"/>
</dbReference>
<name>A0A077ZZK7_STYLE</name>
<proteinExistence type="inferred from homology"/>
<protein>
    <submittedName>
        <fullName evidence="14">Atp-dependent rna helicase</fullName>
    </submittedName>
</protein>
<keyword evidence="7 14" id="KW-0347">Helicase</keyword>
<keyword evidence="15" id="KW-1185">Reference proteome</keyword>
<evidence type="ECO:0000256" key="7">
    <source>
        <dbReference type="ARBA" id="ARBA00022806"/>
    </source>
</evidence>
<comment type="similarity">
    <text evidence="3">Belongs to the DEAD box helicase family. DEAH subfamily. DDX11/CHL1 sub-subfamily.</text>
</comment>
<dbReference type="PANTHER" id="PTHR11472:SF41">
    <property type="entry name" value="ATP-DEPENDENT DNA HELICASE DDX11-RELATED"/>
    <property type="match status" value="1"/>
</dbReference>
<dbReference type="PROSITE" id="PS51193">
    <property type="entry name" value="HELICASE_ATP_BIND_2"/>
    <property type="match status" value="1"/>
</dbReference>
<accession>A0A077ZZK7</accession>
<keyword evidence="5" id="KW-0547">Nucleotide-binding</keyword>
<dbReference type="InterPro" id="IPR013020">
    <property type="entry name" value="Rad3/Chl1-like"/>
</dbReference>
<dbReference type="Proteomes" id="UP000039865">
    <property type="component" value="Unassembled WGS sequence"/>
</dbReference>
<evidence type="ECO:0000256" key="9">
    <source>
        <dbReference type="ARBA" id="ARBA00023004"/>
    </source>
</evidence>
<dbReference type="GO" id="GO:0005634">
    <property type="term" value="C:nucleus"/>
    <property type="evidence" value="ECO:0007669"/>
    <property type="project" value="UniProtKB-SubCell"/>
</dbReference>
<gene>
    <name evidence="14" type="primary">Contig481.g527</name>
    <name evidence="14" type="ORF">STYLEM_2948</name>
</gene>
<keyword evidence="4" id="KW-0479">Metal-binding</keyword>
<dbReference type="Pfam" id="PF13307">
    <property type="entry name" value="Helicase_C_2"/>
    <property type="match status" value="1"/>
</dbReference>
<evidence type="ECO:0000256" key="6">
    <source>
        <dbReference type="ARBA" id="ARBA00022801"/>
    </source>
</evidence>
<dbReference type="GO" id="GO:0005524">
    <property type="term" value="F:ATP binding"/>
    <property type="evidence" value="ECO:0007669"/>
    <property type="project" value="UniProtKB-KW"/>
</dbReference>
<evidence type="ECO:0000256" key="5">
    <source>
        <dbReference type="ARBA" id="ARBA00022741"/>
    </source>
</evidence>
<dbReference type="SUPFAM" id="SSF52540">
    <property type="entry name" value="P-loop containing nucleoside triphosphate hydrolases"/>
    <property type="match status" value="1"/>
</dbReference>
<dbReference type="GO" id="GO:0051536">
    <property type="term" value="F:iron-sulfur cluster binding"/>
    <property type="evidence" value="ECO:0007669"/>
    <property type="project" value="UniProtKB-KW"/>
</dbReference>
<dbReference type="Pfam" id="PF06733">
    <property type="entry name" value="DEAD_2"/>
    <property type="match status" value="1"/>
</dbReference>
<comment type="cofactor">
    <cofactor evidence="1">
        <name>[4Fe-4S] cluster</name>
        <dbReference type="ChEBI" id="CHEBI:49883"/>
    </cofactor>
</comment>
<dbReference type="OrthoDB" id="297351at2759"/>
<evidence type="ECO:0000259" key="13">
    <source>
        <dbReference type="PROSITE" id="PS51193"/>
    </source>
</evidence>
<keyword evidence="11" id="KW-0413">Isomerase</keyword>